<reference evidence="1 2" key="1">
    <citation type="journal article" date="2020" name="Int. J. Syst. Evol. Microbiol.">
        <title>Reclassification of Streptomyces castelarensis and Streptomyces sporoclivatus as later heterotypic synonyms of Streptomyces antimycoticus.</title>
        <authorList>
            <person name="Komaki H."/>
            <person name="Tamura T."/>
        </authorList>
    </citation>
    <scope>NUCLEOTIDE SEQUENCE [LARGE SCALE GENOMIC DNA]</scope>
    <source>
        <strain evidence="1 2">NBRC 13459</strain>
    </source>
</reference>
<organism evidence="1 2">
    <name type="scientific">Streptomyces violaceusniger</name>
    <dbReference type="NCBI Taxonomy" id="68280"/>
    <lineage>
        <taxon>Bacteria</taxon>
        <taxon>Bacillati</taxon>
        <taxon>Actinomycetota</taxon>
        <taxon>Actinomycetes</taxon>
        <taxon>Kitasatosporales</taxon>
        <taxon>Streptomycetaceae</taxon>
        <taxon>Streptomyces</taxon>
        <taxon>Streptomyces violaceusniger group</taxon>
    </lineage>
</organism>
<proteinExistence type="predicted"/>
<gene>
    <name evidence="1" type="ORF">SVIO_108630</name>
</gene>
<dbReference type="AlphaFoldDB" id="A0A4D4LLU8"/>
<evidence type="ECO:0000313" key="1">
    <source>
        <dbReference type="EMBL" id="GDY60240.1"/>
    </source>
</evidence>
<dbReference type="Proteomes" id="UP000301309">
    <property type="component" value="Unassembled WGS sequence"/>
</dbReference>
<protein>
    <submittedName>
        <fullName evidence="1">Uncharacterized protein</fullName>
    </submittedName>
</protein>
<sequence>MHRLIVVEQDADGQDGSAVGQVDTPGHLVVQGQDAGETDDLAVDSLRSDHARFLIAAESSWDVGANRYQPRVAEG</sequence>
<dbReference type="EMBL" id="BJHW01000002">
    <property type="protein sequence ID" value="GDY60240.1"/>
    <property type="molecule type" value="Genomic_DNA"/>
</dbReference>
<name>A0A4D4LLU8_STRVO</name>
<keyword evidence="2" id="KW-1185">Reference proteome</keyword>
<accession>A0A4D4LLU8</accession>
<comment type="caution">
    <text evidence="1">The sequence shown here is derived from an EMBL/GenBank/DDBJ whole genome shotgun (WGS) entry which is preliminary data.</text>
</comment>
<evidence type="ECO:0000313" key="2">
    <source>
        <dbReference type="Proteomes" id="UP000301309"/>
    </source>
</evidence>